<reference evidence="1 3" key="1">
    <citation type="submission" date="2016-03" db="EMBL/GenBank/DDBJ databases">
        <title>Complete genome of Aminobacter aminovorans KCTC 2477.</title>
        <authorList>
            <person name="Kim K.M."/>
        </authorList>
    </citation>
    <scope>NUCLEOTIDE SEQUENCE [LARGE SCALE GENOMIC DNA]</scope>
    <source>
        <strain evidence="1 3">KCTC 2477</strain>
    </source>
</reference>
<dbReference type="Proteomes" id="UP000577697">
    <property type="component" value="Unassembled WGS sequence"/>
</dbReference>
<dbReference type="Proteomes" id="UP000075755">
    <property type="component" value="Chromosome"/>
</dbReference>
<name>A0AAC8YPE6_AMIAI</name>
<sequence length="49" mass="5409">MRLSCSFLPRQVIVGPRRVAAGEVEINRKSDTRETVRLASTLQRLGVAA</sequence>
<accession>A0AAC8YPE6</accession>
<dbReference type="EMBL" id="JACICB010000001">
    <property type="protein sequence ID" value="MBB3703778.1"/>
    <property type="molecule type" value="Genomic_DNA"/>
</dbReference>
<dbReference type="KEGG" id="aak:AA2016_2949"/>
<protein>
    <submittedName>
        <fullName evidence="1">Uncharacterized protein</fullName>
    </submittedName>
</protein>
<proteinExistence type="predicted"/>
<keyword evidence="4" id="KW-1185">Reference proteome</keyword>
<dbReference type="AlphaFoldDB" id="A0AAC8YPE6"/>
<evidence type="ECO:0000313" key="1">
    <source>
        <dbReference type="EMBL" id="AMS41873.1"/>
    </source>
</evidence>
<evidence type="ECO:0000313" key="4">
    <source>
        <dbReference type="Proteomes" id="UP000577697"/>
    </source>
</evidence>
<dbReference type="RefSeq" id="WP_154383891.1">
    <property type="nucleotide sequence ID" value="NZ_CP015005.1"/>
</dbReference>
<evidence type="ECO:0000313" key="2">
    <source>
        <dbReference type="EMBL" id="MBB3703778.1"/>
    </source>
</evidence>
<evidence type="ECO:0000313" key="3">
    <source>
        <dbReference type="Proteomes" id="UP000075755"/>
    </source>
</evidence>
<reference evidence="2 4" key="2">
    <citation type="submission" date="2020-08" db="EMBL/GenBank/DDBJ databases">
        <title>Genomic Encyclopedia of Type Strains, Phase IV (KMG-IV): sequencing the most valuable type-strain genomes for metagenomic binning, comparative biology and taxonomic classification.</title>
        <authorList>
            <person name="Goeker M."/>
        </authorList>
    </citation>
    <scope>NUCLEOTIDE SEQUENCE [LARGE SCALE GENOMIC DNA]</scope>
    <source>
        <strain evidence="2 4">DSM 10368</strain>
    </source>
</reference>
<gene>
    <name evidence="1" type="ORF">AA2016_2949</name>
    <name evidence="2" type="ORF">FHS67_000072</name>
</gene>
<organism evidence="1 3">
    <name type="scientific">Aminobacter aminovorans</name>
    <name type="common">Chelatobacter heintzii</name>
    <dbReference type="NCBI Taxonomy" id="83263"/>
    <lineage>
        <taxon>Bacteria</taxon>
        <taxon>Pseudomonadati</taxon>
        <taxon>Pseudomonadota</taxon>
        <taxon>Alphaproteobacteria</taxon>
        <taxon>Hyphomicrobiales</taxon>
        <taxon>Phyllobacteriaceae</taxon>
        <taxon>Aminobacter</taxon>
    </lineage>
</organism>
<dbReference type="EMBL" id="CP015005">
    <property type="protein sequence ID" value="AMS41873.1"/>
    <property type="molecule type" value="Genomic_DNA"/>
</dbReference>